<gene>
    <name evidence="7" type="ORF">SAMN02745168_1410</name>
</gene>
<feature type="transmembrane region" description="Helical" evidence="6">
    <location>
        <begin position="329"/>
        <end position="353"/>
    </location>
</feature>
<evidence type="ECO:0000256" key="1">
    <source>
        <dbReference type="ARBA" id="ARBA00004651"/>
    </source>
</evidence>
<dbReference type="PIRSF" id="PIRSF038958">
    <property type="entry name" value="PG_synth_SpoVB"/>
    <property type="match status" value="1"/>
</dbReference>
<dbReference type="InterPro" id="IPR024923">
    <property type="entry name" value="PG_synth_SpoVB"/>
</dbReference>
<keyword evidence="5 6" id="KW-0472">Membrane</keyword>
<dbReference type="AlphaFoldDB" id="A0A1W2A253"/>
<evidence type="ECO:0000256" key="2">
    <source>
        <dbReference type="ARBA" id="ARBA00022475"/>
    </source>
</evidence>
<feature type="transmembrane region" description="Helical" evidence="6">
    <location>
        <begin position="395"/>
        <end position="415"/>
    </location>
</feature>
<dbReference type="GO" id="GO:0005886">
    <property type="term" value="C:plasma membrane"/>
    <property type="evidence" value="ECO:0007669"/>
    <property type="project" value="UniProtKB-SubCell"/>
</dbReference>
<feature type="transmembrane region" description="Helical" evidence="6">
    <location>
        <begin position="427"/>
        <end position="445"/>
    </location>
</feature>
<feature type="transmembrane region" description="Helical" evidence="6">
    <location>
        <begin position="88"/>
        <end position="109"/>
    </location>
</feature>
<feature type="transmembrane region" description="Helical" evidence="6">
    <location>
        <begin position="121"/>
        <end position="142"/>
    </location>
</feature>
<dbReference type="PANTHER" id="PTHR30250:SF21">
    <property type="entry name" value="LIPID II FLIPPASE MURJ"/>
    <property type="match status" value="1"/>
</dbReference>
<proteinExistence type="predicted"/>
<comment type="subcellular location">
    <subcellularLocation>
        <location evidence="1">Cell membrane</location>
        <topology evidence="1">Multi-pass membrane protein</topology>
    </subcellularLocation>
</comment>
<keyword evidence="8" id="KW-1185">Reference proteome</keyword>
<feature type="transmembrane region" description="Helical" evidence="6">
    <location>
        <begin position="488"/>
        <end position="510"/>
    </location>
</feature>
<keyword evidence="2" id="KW-1003">Cell membrane</keyword>
<evidence type="ECO:0000256" key="5">
    <source>
        <dbReference type="ARBA" id="ARBA00023136"/>
    </source>
</evidence>
<feature type="transmembrane region" description="Helical" evidence="6">
    <location>
        <begin position="238"/>
        <end position="264"/>
    </location>
</feature>
<dbReference type="Pfam" id="PF01943">
    <property type="entry name" value="Polysacc_synt"/>
    <property type="match status" value="1"/>
</dbReference>
<evidence type="ECO:0000256" key="3">
    <source>
        <dbReference type="ARBA" id="ARBA00022692"/>
    </source>
</evidence>
<dbReference type="CDD" id="cd13124">
    <property type="entry name" value="MATE_SpoVB_like"/>
    <property type="match status" value="1"/>
</dbReference>
<protein>
    <submittedName>
        <fullName evidence="7">Stage V sporulation protein B</fullName>
    </submittedName>
</protein>
<evidence type="ECO:0000256" key="6">
    <source>
        <dbReference type="SAM" id="Phobius"/>
    </source>
</evidence>
<dbReference type="RefSeq" id="WP_242942790.1">
    <property type="nucleotide sequence ID" value="NZ_FWXW01000003.1"/>
</dbReference>
<keyword evidence="4 6" id="KW-1133">Transmembrane helix</keyword>
<feature type="transmembrane region" description="Helical" evidence="6">
    <location>
        <begin position="457"/>
        <end position="476"/>
    </location>
</feature>
<dbReference type="PANTHER" id="PTHR30250">
    <property type="entry name" value="PST FAMILY PREDICTED COLANIC ACID TRANSPORTER"/>
    <property type="match status" value="1"/>
</dbReference>
<organism evidence="7 8">
    <name type="scientific">Papillibacter cinnamivorans DSM 12816</name>
    <dbReference type="NCBI Taxonomy" id="1122930"/>
    <lineage>
        <taxon>Bacteria</taxon>
        <taxon>Bacillati</taxon>
        <taxon>Bacillota</taxon>
        <taxon>Clostridia</taxon>
        <taxon>Eubacteriales</taxon>
        <taxon>Oscillospiraceae</taxon>
        <taxon>Papillibacter</taxon>
    </lineage>
</organism>
<feature type="transmembrane region" description="Helical" evidence="6">
    <location>
        <begin position="163"/>
        <end position="182"/>
    </location>
</feature>
<evidence type="ECO:0000256" key="4">
    <source>
        <dbReference type="ARBA" id="ARBA00022989"/>
    </source>
</evidence>
<keyword evidence="3 6" id="KW-0812">Transmembrane</keyword>
<feature type="transmembrane region" description="Helical" evidence="6">
    <location>
        <begin position="365"/>
        <end position="383"/>
    </location>
</feature>
<evidence type="ECO:0000313" key="8">
    <source>
        <dbReference type="Proteomes" id="UP000192790"/>
    </source>
</evidence>
<feature type="transmembrane region" description="Helical" evidence="6">
    <location>
        <begin position="9"/>
        <end position="30"/>
    </location>
</feature>
<dbReference type="Proteomes" id="UP000192790">
    <property type="component" value="Unassembled WGS sequence"/>
</dbReference>
<feature type="transmembrane region" description="Helical" evidence="6">
    <location>
        <begin position="188"/>
        <end position="211"/>
    </location>
</feature>
<accession>A0A1W2A253</accession>
<dbReference type="STRING" id="1122930.SAMN02745168_1410"/>
<dbReference type="EMBL" id="FWXW01000003">
    <property type="protein sequence ID" value="SMC54683.1"/>
    <property type="molecule type" value="Genomic_DNA"/>
</dbReference>
<feature type="transmembrane region" description="Helical" evidence="6">
    <location>
        <begin position="50"/>
        <end position="68"/>
    </location>
</feature>
<dbReference type="InterPro" id="IPR050833">
    <property type="entry name" value="Poly_Biosynth_Transport"/>
</dbReference>
<reference evidence="7 8" key="1">
    <citation type="submission" date="2017-04" db="EMBL/GenBank/DDBJ databases">
        <authorList>
            <person name="Afonso C.L."/>
            <person name="Miller P.J."/>
            <person name="Scott M.A."/>
            <person name="Spackman E."/>
            <person name="Goraichik I."/>
            <person name="Dimitrov K.M."/>
            <person name="Suarez D.L."/>
            <person name="Swayne D.E."/>
        </authorList>
    </citation>
    <scope>NUCLEOTIDE SEQUENCE [LARGE SCALE GENOMIC DNA]</scope>
    <source>
        <strain evidence="7 8">DSM 12816</strain>
    </source>
</reference>
<feature type="transmembrane region" description="Helical" evidence="6">
    <location>
        <begin position="284"/>
        <end position="308"/>
    </location>
</feature>
<name>A0A1W2A253_9FIRM</name>
<sequence>MSKTKGQTFLGGAAILAASVVIVKLLGALYKIPLGNLLDSQGMAHFYVAYNIYNLLLTICTAGLPIALSKMVSEANALGKHNQVKRIFSVSLTTFFIIGAAATLVMFFFSGPLANFMNDPLASQSIHVLAPAVVCICIVSAIRGYEQGLGNMAPTAISQVLMALGKLIVGLTAAWFLVKWGYGPEISAAGATFGDTVGIVISMIFLIVLVLHTRSMRSEASSDKPQASGEIFKRIMQIGIPITIGSSAMSIITLLDATIVLGRLQSALGLSVEDATTLYGQYTFGMNLFSLPSAFMPALGASLIPFVSASLARRDTKGVSRIVTAAMRVTALLALPAGIGLSVLSGPILHLLYPAVPETAAAAAPMLRVLGIAVIFVCLMLLANSILQAHGWVNIPILTMVIGGIVKIVTNYFLVGTPSINIHGAPIGTLCCYAVIAILNLIIVARMMPGKLNYAAIFFKPVIASLLMGAAALGVYQAMAGFTGNSIATVGAIAVAGLFYLILVLVMRIITREDLKLIPKGEKIANILRLK</sequence>
<evidence type="ECO:0000313" key="7">
    <source>
        <dbReference type="EMBL" id="SMC54683.1"/>
    </source>
</evidence>
<dbReference type="InterPro" id="IPR002797">
    <property type="entry name" value="Polysacc_synth"/>
</dbReference>